<feature type="coiled-coil region" evidence="9">
    <location>
        <begin position="466"/>
        <end position="529"/>
    </location>
</feature>
<dbReference type="Gene3D" id="1.10.510.10">
    <property type="entry name" value="Transferase(Phosphotransferase) domain 1"/>
    <property type="match status" value="1"/>
</dbReference>
<keyword evidence="6" id="KW-0067">ATP-binding</keyword>
<evidence type="ECO:0000256" key="9">
    <source>
        <dbReference type="SAM" id="Coils"/>
    </source>
</evidence>
<dbReference type="PROSITE" id="PS50011">
    <property type="entry name" value="PROTEIN_KINASE_DOM"/>
    <property type="match status" value="1"/>
</dbReference>
<gene>
    <name evidence="11" type="ORF">EPUS_07249</name>
</gene>
<evidence type="ECO:0000256" key="3">
    <source>
        <dbReference type="ARBA" id="ARBA00022679"/>
    </source>
</evidence>
<dbReference type="HOGENOM" id="CLU_416795_0_0_1"/>
<dbReference type="PANTHER" id="PTHR44899">
    <property type="entry name" value="CAMK FAMILY PROTEIN KINASE"/>
    <property type="match status" value="1"/>
</dbReference>
<sequence>MSNVQPSNAIYFPDGAGYLLVKVLQTRCDSPEIESNVVLVKSLDDNKLYVRKTVEVTECSTTGIPNEVEFNLSFDLIPRVKDITKYVDSPRGYHYRAICTEFCNGGDLRGLLNVYCGKGSSAMPELLIWKFIADFCKILNFLSENKVEHKDIWPQNIFLRYPEKNLDDCLPDFVLGDFGWAVPLTEANRTEDMALFCCRLWEMCLGYPWDGRTCDVLKSSHLSVGLRVILNHLIISAEDDVLGLNFLMNTLLPFAEHRIGQLRCKGTVRRHLSCLPTNSQGDYATTWPEKLESLVKDWKIFYVQQCPDDSGKLSIQGLQKAVRKGERDFFSFHKSSTRPADLSLVYRFDAGRLNFPPTGVKLNGECGETTFMVSGKEDTDQNKAESHPGGRPIKTCYARKHQLETSGVSSAPKRRKTDPFKVPIAKVFLKATHPQQGRSGSLTDEEVDDDEEVAALRKAIDLIEVNLRYEAEIRSEADDLTEVEDDDRDEAIAENEVEMLAKLHSLTKEEKERLAKAEAQNEAERLSQTETRCETVTLSGTAGFSTEASNDMQALNDVEVSSHANPLHEAVTQAQIRPAKLITGSSPEKKATASPVMVIENLYKRAVAHAKKSPTAPPDGCPPTREKDLPWLYMSKSDAIFLTASWLVLAICIVSQFF</sequence>
<dbReference type="EMBL" id="KE721494">
    <property type="protein sequence ID" value="ERF68762.1"/>
    <property type="molecule type" value="Genomic_DNA"/>
</dbReference>
<dbReference type="GO" id="GO:0005524">
    <property type="term" value="F:ATP binding"/>
    <property type="evidence" value="ECO:0007669"/>
    <property type="project" value="UniProtKB-KW"/>
</dbReference>
<accession>U1FVB9</accession>
<evidence type="ECO:0000256" key="6">
    <source>
        <dbReference type="ARBA" id="ARBA00022840"/>
    </source>
</evidence>
<protein>
    <recommendedName>
        <fullName evidence="1">non-specific serine/threonine protein kinase</fullName>
        <ecNumber evidence="1">2.7.11.1</ecNumber>
    </recommendedName>
</protein>
<reference evidence="12" key="1">
    <citation type="journal article" date="2014" name="BMC Genomics">
        <title>Genome characteristics reveal the impact of lichenization on lichen-forming fungus Endocarpon pusillum Hedwig (Verrucariales, Ascomycota).</title>
        <authorList>
            <person name="Wang Y.-Y."/>
            <person name="Liu B."/>
            <person name="Zhang X.-Y."/>
            <person name="Zhou Q.-M."/>
            <person name="Zhang T."/>
            <person name="Li H."/>
            <person name="Yu Y.-F."/>
            <person name="Zhang X.-L."/>
            <person name="Hao X.-Y."/>
            <person name="Wang M."/>
            <person name="Wang L."/>
            <person name="Wei J.-C."/>
        </authorList>
    </citation>
    <scope>NUCLEOTIDE SEQUENCE [LARGE SCALE GENOMIC DNA]</scope>
    <source>
        <strain evidence="12">Z07020 / HMAS-L-300199</strain>
    </source>
</reference>
<dbReference type="Pfam" id="PF00069">
    <property type="entry name" value="Pkinase"/>
    <property type="match status" value="1"/>
</dbReference>
<name>U1FVB9_ENDPU</name>
<dbReference type="InterPro" id="IPR000719">
    <property type="entry name" value="Prot_kinase_dom"/>
</dbReference>
<dbReference type="RefSeq" id="XP_007805592.1">
    <property type="nucleotide sequence ID" value="XM_007807401.1"/>
</dbReference>
<feature type="domain" description="Protein kinase" evidence="10">
    <location>
        <begin position="1"/>
        <end position="330"/>
    </location>
</feature>
<evidence type="ECO:0000313" key="11">
    <source>
        <dbReference type="EMBL" id="ERF68762.1"/>
    </source>
</evidence>
<dbReference type="eggNOG" id="ENOG502T1CP">
    <property type="taxonomic scope" value="Eukaryota"/>
</dbReference>
<evidence type="ECO:0000259" key="10">
    <source>
        <dbReference type="PROSITE" id="PS50011"/>
    </source>
</evidence>
<dbReference type="InterPro" id="IPR051131">
    <property type="entry name" value="NEK_Ser/Thr_kinase_NIMA"/>
</dbReference>
<proteinExistence type="predicted"/>
<evidence type="ECO:0000256" key="8">
    <source>
        <dbReference type="ARBA" id="ARBA00048679"/>
    </source>
</evidence>
<dbReference type="AlphaFoldDB" id="U1FVB9"/>
<keyword evidence="4" id="KW-0547">Nucleotide-binding</keyword>
<evidence type="ECO:0000256" key="2">
    <source>
        <dbReference type="ARBA" id="ARBA00022527"/>
    </source>
</evidence>
<evidence type="ECO:0000256" key="7">
    <source>
        <dbReference type="ARBA" id="ARBA00047899"/>
    </source>
</evidence>
<dbReference type="InterPro" id="IPR011009">
    <property type="entry name" value="Kinase-like_dom_sf"/>
</dbReference>
<keyword evidence="9" id="KW-0175">Coiled coil</keyword>
<organism evidence="11 12">
    <name type="scientific">Endocarpon pusillum (strain Z07020 / HMAS-L-300199)</name>
    <name type="common">Lichen-forming fungus</name>
    <dbReference type="NCBI Taxonomy" id="1263415"/>
    <lineage>
        <taxon>Eukaryota</taxon>
        <taxon>Fungi</taxon>
        <taxon>Dikarya</taxon>
        <taxon>Ascomycota</taxon>
        <taxon>Pezizomycotina</taxon>
        <taxon>Eurotiomycetes</taxon>
        <taxon>Chaetothyriomycetidae</taxon>
        <taxon>Verrucariales</taxon>
        <taxon>Verrucariaceae</taxon>
        <taxon>Endocarpon</taxon>
    </lineage>
</organism>
<keyword evidence="12" id="KW-1185">Reference proteome</keyword>
<dbReference type="EC" id="2.7.11.1" evidence="1"/>
<keyword evidence="5" id="KW-0418">Kinase</keyword>
<dbReference type="SMART" id="SM00220">
    <property type="entry name" value="S_TKc"/>
    <property type="match status" value="1"/>
</dbReference>
<dbReference type="Proteomes" id="UP000019373">
    <property type="component" value="Unassembled WGS sequence"/>
</dbReference>
<evidence type="ECO:0000256" key="1">
    <source>
        <dbReference type="ARBA" id="ARBA00012513"/>
    </source>
</evidence>
<dbReference type="SUPFAM" id="SSF56112">
    <property type="entry name" value="Protein kinase-like (PK-like)"/>
    <property type="match status" value="1"/>
</dbReference>
<comment type="catalytic activity">
    <reaction evidence="8">
        <text>L-seryl-[protein] + ATP = O-phospho-L-seryl-[protein] + ADP + H(+)</text>
        <dbReference type="Rhea" id="RHEA:17989"/>
        <dbReference type="Rhea" id="RHEA-COMP:9863"/>
        <dbReference type="Rhea" id="RHEA-COMP:11604"/>
        <dbReference type="ChEBI" id="CHEBI:15378"/>
        <dbReference type="ChEBI" id="CHEBI:29999"/>
        <dbReference type="ChEBI" id="CHEBI:30616"/>
        <dbReference type="ChEBI" id="CHEBI:83421"/>
        <dbReference type="ChEBI" id="CHEBI:456216"/>
        <dbReference type="EC" id="2.7.11.1"/>
    </reaction>
</comment>
<evidence type="ECO:0000256" key="4">
    <source>
        <dbReference type="ARBA" id="ARBA00022741"/>
    </source>
</evidence>
<dbReference type="OrthoDB" id="3532253at2759"/>
<evidence type="ECO:0000256" key="5">
    <source>
        <dbReference type="ARBA" id="ARBA00022777"/>
    </source>
</evidence>
<keyword evidence="2" id="KW-0723">Serine/threonine-protein kinase</keyword>
<comment type="catalytic activity">
    <reaction evidence="7">
        <text>L-threonyl-[protein] + ATP = O-phospho-L-threonyl-[protein] + ADP + H(+)</text>
        <dbReference type="Rhea" id="RHEA:46608"/>
        <dbReference type="Rhea" id="RHEA-COMP:11060"/>
        <dbReference type="Rhea" id="RHEA-COMP:11605"/>
        <dbReference type="ChEBI" id="CHEBI:15378"/>
        <dbReference type="ChEBI" id="CHEBI:30013"/>
        <dbReference type="ChEBI" id="CHEBI:30616"/>
        <dbReference type="ChEBI" id="CHEBI:61977"/>
        <dbReference type="ChEBI" id="CHEBI:456216"/>
        <dbReference type="EC" id="2.7.11.1"/>
    </reaction>
</comment>
<evidence type="ECO:0000313" key="12">
    <source>
        <dbReference type="Proteomes" id="UP000019373"/>
    </source>
</evidence>
<dbReference type="GO" id="GO:0004674">
    <property type="term" value="F:protein serine/threonine kinase activity"/>
    <property type="evidence" value="ECO:0007669"/>
    <property type="project" value="UniProtKB-KW"/>
</dbReference>
<dbReference type="GeneID" id="19242134"/>
<dbReference type="PANTHER" id="PTHR44899:SF3">
    <property type="entry name" value="SERINE_THREONINE-PROTEIN KINASE NEK1"/>
    <property type="match status" value="1"/>
</dbReference>
<keyword evidence="3" id="KW-0808">Transferase</keyword>